<feature type="transmembrane region" description="Helical" evidence="2">
    <location>
        <begin position="125"/>
        <end position="145"/>
    </location>
</feature>
<keyword evidence="2" id="KW-0472">Membrane</keyword>
<keyword evidence="2" id="KW-0812">Transmembrane</keyword>
<accession>A0A542UA52</accession>
<comment type="caution">
    <text evidence="3">The sequence shown here is derived from an EMBL/GenBank/DDBJ whole genome shotgun (WGS) entry which is preliminary data.</text>
</comment>
<feature type="transmembrane region" description="Helical" evidence="2">
    <location>
        <begin position="404"/>
        <end position="424"/>
    </location>
</feature>
<keyword evidence="4" id="KW-1185">Reference proteome</keyword>
<feature type="transmembrane region" description="Helical" evidence="2">
    <location>
        <begin position="210"/>
        <end position="239"/>
    </location>
</feature>
<feature type="transmembrane region" description="Helical" evidence="2">
    <location>
        <begin position="301"/>
        <end position="326"/>
    </location>
</feature>
<reference evidence="3 4" key="1">
    <citation type="submission" date="2019-06" db="EMBL/GenBank/DDBJ databases">
        <title>Sequencing the genomes of 1000 actinobacteria strains.</title>
        <authorList>
            <person name="Klenk H.-P."/>
        </authorList>
    </citation>
    <scope>NUCLEOTIDE SEQUENCE [LARGE SCALE GENOMIC DNA]</scope>
    <source>
        <strain evidence="3 4">DSM 41929</strain>
    </source>
</reference>
<protein>
    <submittedName>
        <fullName evidence="3">Uncharacterized protein</fullName>
    </submittedName>
</protein>
<sequence length="633" mass="68164">MYEYARFLPLSYRSLYPWPHVAHSPPIASGPVHLAETQQVTAGRRTQSAVSAVPVARAELHEPPAQWHRVLTLLADVSLFIGTRSVWTQAATHKLVLAGVISVCYASILVTGVLTLTVRRARSLARLDAVVLVTAIALTLCAWALNHAGGDEAVLTTQAAKQIVGGHQVYDQPWPWLFHLKGVALTATTTGGYDFTYGYPPLTPLLTAPFLWLGHAGAPATLAVTVVLIVGTVVLWRLLPTPWRSAATMVCLGFSFLPMYARQGYPAIVGLVLLVPVVVRWPRLGAGGRLGASGIARAACIGAACAAQQLPWFVTPFLLAGIYAVRRGELGGRQAARVVLRIAGIAVLTWLLINAYFAVSEPGPWFEGIALPLTQGAVLHGQGLVDVSLYFTHGSDRLDWYSHASMLLAAALLALFVLFVRRLGPAATVLPWCAFYLATRSQDGYYLMYTPLWLAAAITVPLSEFRKAWQPRPRWLTGPRRRPALAAAVVLLITPALVSATLAVTGRPPLRMDITAVRHSSAHTVSTMTVRVANTSDDALTPHYMLTTGQGMNRYWSLAHGPATIPAHTTATVELRAPKNGFPVPTTKYTHLRLRAFTATPQTLSTKDVSRAELGVKDRSGKDGSGKGGTPKG</sequence>
<evidence type="ECO:0000256" key="1">
    <source>
        <dbReference type="SAM" id="MobiDB-lite"/>
    </source>
</evidence>
<feature type="transmembrane region" description="Helical" evidence="2">
    <location>
        <begin position="264"/>
        <end position="281"/>
    </location>
</feature>
<feature type="compositionally biased region" description="Basic and acidic residues" evidence="1">
    <location>
        <begin position="608"/>
        <end position="625"/>
    </location>
</feature>
<feature type="transmembrane region" description="Helical" evidence="2">
    <location>
        <begin position="484"/>
        <end position="504"/>
    </location>
</feature>
<organism evidence="3 4">
    <name type="scientific">Streptomyces puniciscabiei</name>
    <dbReference type="NCBI Taxonomy" id="164348"/>
    <lineage>
        <taxon>Bacteria</taxon>
        <taxon>Bacillati</taxon>
        <taxon>Actinomycetota</taxon>
        <taxon>Actinomycetes</taxon>
        <taxon>Kitasatosporales</taxon>
        <taxon>Streptomycetaceae</taxon>
        <taxon>Streptomyces</taxon>
    </lineage>
</organism>
<gene>
    <name evidence="3" type="ORF">FB563_0848</name>
</gene>
<feature type="region of interest" description="Disordered" evidence="1">
    <location>
        <begin position="608"/>
        <end position="633"/>
    </location>
</feature>
<dbReference type="AlphaFoldDB" id="A0A542UA52"/>
<dbReference type="EMBL" id="VFNX01000001">
    <property type="protein sequence ID" value="TQK95925.1"/>
    <property type="molecule type" value="Genomic_DNA"/>
</dbReference>
<dbReference type="Proteomes" id="UP000318103">
    <property type="component" value="Unassembled WGS sequence"/>
</dbReference>
<feature type="transmembrane region" description="Helical" evidence="2">
    <location>
        <begin position="95"/>
        <end position="118"/>
    </location>
</feature>
<evidence type="ECO:0000256" key="2">
    <source>
        <dbReference type="SAM" id="Phobius"/>
    </source>
</evidence>
<feature type="transmembrane region" description="Helical" evidence="2">
    <location>
        <begin position="338"/>
        <end position="357"/>
    </location>
</feature>
<evidence type="ECO:0000313" key="4">
    <source>
        <dbReference type="Proteomes" id="UP000318103"/>
    </source>
</evidence>
<evidence type="ECO:0000313" key="3">
    <source>
        <dbReference type="EMBL" id="TQK95925.1"/>
    </source>
</evidence>
<name>A0A542UA52_9ACTN</name>
<keyword evidence="2" id="KW-1133">Transmembrane helix</keyword>
<proteinExistence type="predicted"/>